<dbReference type="SUPFAM" id="SSF55785">
    <property type="entry name" value="PYP-like sensor domain (PAS domain)"/>
    <property type="match status" value="2"/>
</dbReference>
<protein>
    <recommendedName>
        <fullName evidence="2">histidine kinase</fullName>
        <ecNumber evidence="2">2.7.13.3</ecNumber>
    </recommendedName>
</protein>
<dbReference type="InterPro" id="IPR000700">
    <property type="entry name" value="PAS-assoc_C"/>
</dbReference>
<dbReference type="InterPro" id="IPR000014">
    <property type="entry name" value="PAS"/>
</dbReference>
<dbReference type="Pfam" id="PF04967">
    <property type="entry name" value="HTH_10"/>
    <property type="match status" value="1"/>
</dbReference>
<sequence>MPSASRNHPTFEQTVSSDFFAALSEPVVIVDKKGVIRHANEHIPSVFERSVDSLVATAIQSHLSVSFDFHADILTPLSETTADDQLQLRVGLRKTSTKIGITAVSVEDGVALLFAPANNNPIVTNAINHREEMYRTLIESFPNGTVHLYDDSLRFTLSEGQLFSEIDYEPSDFIGKTLDEVFETSVYEKLKPVYQSAIEGRSESIELDVPADDRSYRVMSSPVRNDAGAVVQGMVVTQDITSEIEMREQLEREEKRFHELATHIDEVFWISTPDKSKMLYVSPAYADIWGRSCESLLNDAYSFLDNVHPDDRDRINTAIEKQTQREYDEEYRIVRPDGSIRWVRDQAFLVREAGEIVRIVGTSKDITTRKQYEQTLTSLHDATQEMMSAETTVDIARITVTAASTILNHSLAGCYLFDPTSYQLYPASVTDDATEYVQGPVSAENGDSVAWRAFENNAVEIEEQVSVPSVVDGSTTLFNYIVAIPVGNDGVLTVGSTEDTPVNGERMQLAELLCANAAAAMARCEREETLRQRERTLETRNEELERLHRITEVTRSVTNTLVRSNTRTEIEQSVCATLAGTRTYQFARMLRYDRIEAALTEVETAGIDRRHTTTDVDTTARALRAAQTATTVVESDIVGSVSQPRRRHALRNRYGSVAAVPLLDGSHVYGVLEIFADRANAFGSRERDALSEVGETIGYAIASTERHAAMISDELVEVSFTISDPESIFAQFAQAVNGTITHSGLIALDDGTSRIFVTVETTEHTTNELLSRLTDFDRVSHATVLLEDPKPTVAVHVTNIALFDVLLAHSGALISLTANTRGFDATVSIPSATLVSDFISEVGGAYDSFTLTAKQQREHPPRSIEDFQTALRNELSTRELDILQTAYISGYFETPRAVSGSELAERLDITASTFHRTLRRGLKSMLDASLTTSSE</sequence>
<evidence type="ECO:0000259" key="8">
    <source>
        <dbReference type="PROSITE" id="PS50112"/>
    </source>
</evidence>
<evidence type="ECO:0000256" key="3">
    <source>
        <dbReference type="ARBA" id="ARBA00022553"/>
    </source>
</evidence>
<dbReference type="RefSeq" id="WP_250582702.1">
    <property type="nucleotide sequence ID" value="NZ_JAKRVX010000001.1"/>
</dbReference>
<feature type="domain" description="PAS" evidence="8">
    <location>
        <begin position="253"/>
        <end position="326"/>
    </location>
</feature>
<gene>
    <name evidence="10" type="ORF">AArcSt2_02560</name>
</gene>
<evidence type="ECO:0000256" key="2">
    <source>
        <dbReference type="ARBA" id="ARBA00012438"/>
    </source>
</evidence>
<keyword evidence="3" id="KW-0597">Phosphoprotein</keyword>
<organism evidence="10 11">
    <name type="scientific">Natronocalculus amylovorans</name>
    <dbReference type="NCBI Taxonomy" id="2917812"/>
    <lineage>
        <taxon>Archaea</taxon>
        <taxon>Methanobacteriati</taxon>
        <taxon>Methanobacteriota</taxon>
        <taxon>Stenosarchaea group</taxon>
        <taxon>Halobacteria</taxon>
        <taxon>Halobacteriales</taxon>
        <taxon>Haloferacaceae</taxon>
        <taxon>Natronocalculus</taxon>
    </lineage>
</organism>
<dbReference type="InterPro" id="IPR052162">
    <property type="entry name" value="Sensor_kinase/Photoreceptor"/>
</dbReference>
<dbReference type="Pfam" id="PF15915">
    <property type="entry name" value="BAT"/>
    <property type="match status" value="1"/>
</dbReference>
<evidence type="ECO:0000256" key="4">
    <source>
        <dbReference type="ARBA" id="ARBA00022679"/>
    </source>
</evidence>
<keyword evidence="7" id="KW-0804">Transcription</keyword>
<dbReference type="PANTHER" id="PTHR43304:SF1">
    <property type="entry name" value="PAC DOMAIN-CONTAINING PROTEIN"/>
    <property type="match status" value="1"/>
</dbReference>
<evidence type="ECO:0000259" key="9">
    <source>
        <dbReference type="PROSITE" id="PS50113"/>
    </source>
</evidence>
<dbReference type="Gene3D" id="3.30.450.40">
    <property type="match status" value="2"/>
</dbReference>
<keyword evidence="4" id="KW-0808">Transferase</keyword>
<dbReference type="Pfam" id="PF08447">
    <property type="entry name" value="PAS_3"/>
    <property type="match status" value="1"/>
</dbReference>
<dbReference type="Pfam" id="PF13185">
    <property type="entry name" value="GAF_2"/>
    <property type="match status" value="1"/>
</dbReference>
<dbReference type="AlphaFoldDB" id="A0AAE3K7U3"/>
<dbReference type="InterPro" id="IPR007050">
    <property type="entry name" value="HTH_bacterioopsin"/>
</dbReference>
<reference evidence="10" key="1">
    <citation type="journal article" date="2022" name="Syst. Appl. Microbiol.">
        <title>Natronocalculus amylovorans gen. nov., sp. nov., and Natranaeroarchaeum aerophilus sp. nov., dominant culturable amylolytic natronoarchaea from hypersaline soda lakes in southwestern Siberia.</title>
        <authorList>
            <person name="Sorokin D.Y."/>
            <person name="Elcheninov A.G."/>
            <person name="Khizhniak T.V."/>
            <person name="Koenen M."/>
            <person name="Bale N.J."/>
            <person name="Damste J.S.S."/>
            <person name="Kublanov I.V."/>
        </authorList>
    </citation>
    <scope>NUCLEOTIDE SEQUENCE</scope>
    <source>
        <strain evidence="10">AArc-St2</strain>
    </source>
</reference>
<evidence type="ECO:0000313" key="11">
    <source>
        <dbReference type="Proteomes" id="UP001203207"/>
    </source>
</evidence>
<evidence type="ECO:0000256" key="5">
    <source>
        <dbReference type="ARBA" id="ARBA00022777"/>
    </source>
</evidence>
<dbReference type="SUPFAM" id="SSF55781">
    <property type="entry name" value="GAF domain-like"/>
    <property type="match status" value="2"/>
</dbReference>
<reference evidence="10" key="2">
    <citation type="submission" date="2022-02" db="EMBL/GenBank/DDBJ databases">
        <authorList>
            <person name="Elcheninov A.G."/>
            <person name="Sorokin D.Y."/>
            <person name="Kublanov I.V."/>
        </authorList>
    </citation>
    <scope>NUCLEOTIDE SEQUENCE</scope>
    <source>
        <strain evidence="10">AArc-St2</strain>
    </source>
</reference>
<feature type="domain" description="PAC" evidence="9">
    <location>
        <begin position="201"/>
        <end position="252"/>
    </location>
</feature>
<dbReference type="InterPro" id="IPR001610">
    <property type="entry name" value="PAC"/>
</dbReference>
<evidence type="ECO:0000256" key="1">
    <source>
        <dbReference type="ARBA" id="ARBA00000085"/>
    </source>
</evidence>
<evidence type="ECO:0000313" key="10">
    <source>
        <dbReference type="EMBL" id="MCL9815815.1"/>
    </source>
</evidence>
<dbReference type="SMART" id="SM00086">
    <property type="entry name" value="PAC"/>
    <property type="match status" value="1"/>
</dbReference>
<dbReference type="InterPro" id="IPR031803">
    <property type="entry name" value="BAT_GAF/HTH-assoc"/>
</dbReference>
<dbReference type="PROSITE" id="PS50112">
    <property type="entry name" value="PAS"/>
    <property type="match status" value="1"/>
</dbReference>
<dbReference type="Pfam" id="PF08448">
    <property type="entry name" value="PAS_4"/>
    <property type="match status" value="1"/>
</dbReference>
<keyword evidence="5" id="KW-0418">Kinase</keyword>
<dbReference type="InterPro" id="IPR035965">
    <property type="entry name" value="PAS-like_dom_sf"/>
</dbReference>
<accession>A0AAE3K7U3</accession>
<comment type="caution">
    <text evidence="10">The sequence shown here is derived from an EMBL/GenBank/DDBJ whole genome shotgun (WGS) entry which is preliminary data.</text>
</comment>
<feature type="domain" description="PAC" evidence="9">
    <location>
        <begin position="327"/>
        <end position="378"/>
    </location>
</feature>
<dbReference type="EC" id="2.7.13.3" evidence="2"/>
<dbReference type="InterPro" id="IPR013655">
    <property type="entry name" value="PAS_fold_3"/>
</dbReference>
<name>A0AAE3K7U3_9EURY</name>
<dbReference type="EMBL" id="JAKRVX010000001">
    <property type="protein sequence ID" value="MCL9815815.1"/>
    <property type="molecule type" value="Genomic_DNA"/>
</dbReference>
<proteinExistence type="predicted"/>
<keyword evidence="6" id="KW-0805">Transcription regulation</keyword>
<dbReference type="PANTHER" id="PTHR43304">
    <property type="entry name" value="PHYTOCHROME-LIKE PROTEIN CPH1"/>
    <property type="match status" value="1"/>
</dbReference>
<evidence type="ECO:0000256" key="7">
    <source>
        <dbReference type="ARBA" id="ARBA00023163"/>
    </source>
</evidence>
<evidence type="ECO:0000256" key="6">
    <source>
        <dbReference type="ARBA" id="ARBA00023015"/>
    </source>
</evidence>
<dbReference type="InterPro" id="IPR029016">
    <property type="entry name" value="GAF-like_dom_sf"/>
</dbReference>
<dbReference type="SMART" id="SM00091">
    <property type="entry name" value="PAS"/>
    <property type="match status" value="3"/>
</dbReference>
<dbReference type="GO" id="GO:0004673">
    <property type="term" value="F:protein histidine kinase activity"/>
    <property type="evidence" value="ECO:0007669"/>
    <property type="project" value="UniProtKB-EC"/>
</dbReference>
<dbReference type="Gene3D" id="3.30.450.20">
    <property type="entry name" value="PAS domain"/>
    <property type="match status" value="2"/>
</dbReference>
<dbReference type="InterPro" id="IPR013656">
    <property type="entry name" value="PAS_4"/>
</dbReference>
<dbReference type="PROSITE" id="PS50113">
    <property type="entry name" value="PAC"/>
    <property type="match status" value="2"/>
</dbReference>
<dbReference type="NCBIfam" id="TIGR00229">
    <property type="entry name" value="sensory_box"/>
    <property type="match status" value="1"/>
</dbReference>
<comment type="catalytic activity">
    <reaction evidence="1">
        <text>ATP + protein L-histidine = ADP + protein N-phospho-L-histidine.</text>
        <dbReference type="EC" id="2.7.13.3"/>
    </reaction>
</comment>
<keyword evidence="11" id="KW-1185">Reference proteome</keyword>
<dbReference type="InterPro" id="IPR003018">
    <property type="entry name" value="GAF"/>
</dbReference>
<dbReference type="Proteomes" id="UP001203207">
    <property type="component" value="Unassembled WGS sequence"/>
</dbReference>
<dbReference type="CDD" id="cd00130">
    <property type="entry name" value="PAS"/>
    <property type="match status" value="1"/>
</dbReference>